<evidence type="ECO:0000256" key="6">
    <source>
        <dbReference type="ARBA" id="ARBA00022842"/>
    </source>
</evidence>
<comment type="similarity">
    <text evidence="2 10">Belongs to the transketolase family. DXPS subfamily.</text>
</comment>
<dbReference type="GO" id="GO:0030976">
    <property type="term" value="F:thiamine pyrophosphate binding"/>
    <property type="evidence" value="ECO:0007669"/>
    <property type="project" value="UniProtKB-UniRule"/>
</dbReference>
<reference evidence="12" key="1">
    <citation type="journal article" date="2021" name="PeerJ">
        <title>Extensive microbial diversity within the chicken gut microbiome revealed by metagenomics and culture.</title>
        <authorList>
            <person name="Gilroy R."/>
            <person name="Ravi A."/>
            <person name="Getino M."/>
            <person name="Pursley I."/>
            <person name="Horton D.L."/>
            <person name="Alikhan N.F."/>
            <person name="Baker D."/>
            <person name="Gharbi K."/>
            <person name="Hall N."/>
            <person name="Watson M."/>
            <person name="Adriaenssens E.M."/>
            <person name="Foster-Nyarko E."/>
            <person name="Jarju S."/>
            <person name="Secka A."/>
            <person name="Antonio M."/>
            <person name="Oren A."/>
            <person name="Chaudhuri R.R."/>
            <person name="La Ragione R."/>
            <person name="Hildebrand F."/>
            <person name="Pallen M.J."/>
        </authorList>
    </citation>
    <scope>NUCLEOTIDE SEQUENCE</scope>
    <source>
        <strain evidence="12">421</strain>
    </source>
</reference>
<keyword evidence="5 10" id="KW-0479">Metal-binding</keyword>
<dbReference type="SUPFAM" id="SSF52922">
    <property type="entry name" value="TK C-terminal domain-like"/>
    <property type="match status" value="1"/>
</dbReference>
<reference evidence="12" key="2">
    <citation type="submission" date="2021-04" db="EMBL/GenBank/DDBJ databases">
        <authorList>
            <person name="Gilroy R."/>
        </authorList>
    </citation>
    <scope>NUCLEOTIDE SEQUENCE</scope>
    <source>
        <strain evidence="12">421</strain>
    </source>
</reference>
<dbReference type="GO" id="GO:0000287">
    <property type="term" value="F:magnesium ion binding"/>
    <property type="evidence" value="ECO:0007669"/>
    <property type="project" value="UniProtKB-UniRule"/>
</dbReference>
<evidence type="ECO:0000313" key="13">
    <source>
        <dbReference type="Proteomes" id="UP000824205"/>
    </source>
</evidence>
<feature type="binding site" evidence="10">
    <location>
        <position position="175"/>
    </location>
    <ligand>
        <name>thiamine diphosphate</name>
        <dbReference type="ChEBI" id="CHEBI:58937"/>
    </ligand>
</feature>
<dbReference type="InterPro" id="IPR005477">
    <property type="entry name" value="Dxylulose-5-P_synthase"/>
</dbReference>
<dbReference type="PANTHER" id="PTHR43322:SF5">
    <property type="entry name" value="1-DEOXY-D-XYLULOSE-5-PHOSPHATE SYNTHASE, CHLOROPLASTIC"/>
    <property type="match status" value="1"/>
</dbReference>
<dbReference type="InterPro" id="IPR009014">
    <property type="entry name" value="Transketo_C/PFOR_II"/>
</dbReference>
<accession>A0A9D1UG53</accession>
<evidence type="ECO:0000256" key="10">
    <source>
        <dbReference type="HAMAP-Rule" id="MF_00315"/>
    </source>
</evidence>
<gene>
    <name evidence="10 12" type="primary">dxs</name>
    <name evidence="12" type="ORF">IAA48_02555</name>
</gene>
<dbReference type="SUPFAM" id="SSF52518">
    <property type="entry name" value="Thiamin diphosphate-binding fold (THDP-binding)"/>
    <property type="match status" value="1"/>
</dbReference>
<dbReference type="InterPro" id="IPR005475">
    <property type="entry name" value="Transketolase-like_Pyr-bd"/>
</dbReference>
<evidence type="ECO:0000256" key="5">
    <source>
        <dbReference type="ARBA" id="ARBA00022723"/>
    </source>
</evidence>
<evidence type="ECO:0000256" key="7">
    <source>
        <dbReference type="ARBA" id="ARBA00022977"/>
    </source>
</evidence>
<dbReference type="PROSITE" id="PS00802">
    <property type="entry name" value="TRANSKETOLASE_2"/>
    <property type="match status" value="1"/>
</dbReference>
<dbReference type="PANTHER" id="PTHR43322">
    <property type="entry name" value="1-D-DEOXYXYLULOSE 5-PHOSPHATE SYNTHASE-RELATED"/>
    <property type="match status" value="1"/>
</dbReference>
<protein>
    <recommendedName>
        <fullName evidence="10">1-deoxy-D-xylulose-5-phosphate synthase</fullName>
        <ecNumber evidence="10">2.2.1.7</ecNumber>
    </recommendedName>
    <alternativeName>
        <fullName evidence="10">1-deoxyxylulose-5-phosphate synthase</fullName>
        <shortName evidence="10">DXP synthase</shortName>
        <shortName evidence="10">DXPS</shortName>
    </alternativeName>
</protein>
<dbReference type="Proteomes" id="UP000824205">
    <property type="component" value="Unassembled WGS sequence"/>
</dbReference>
<dbReference type="GO" id="GO:0005829">
    <property type="term" value="C:cytosol"/>
    <property type="evidence" value="ECO:0007669"/>
    <property type="project" value="TreeGrafter"/>
</dbReference>
<dbReference type="SMART" id="SM00861">
    <property type="entry name" value="Transket_pyr"/>
    <property type="match status" value="1"/>
</dbReference>
<dbReference type="EMBL" id="DXGE01000011">
    <property type="protein sequence ID" value="HIW85351.1"/>
    <property type="molecule type" value="Genomic_DNA"/>
</dbReference>
<organism evidence="12 13">
    <name type="scientific">Candidatus Eubacterium faecipullorum</name>
    <dbReference type="NCBI Taxonomy" id="2838571"/>
    <lineage>
        <taxon>Bacteria</taxon>
        <taxon>Bacillati</taxon>
        <taxon>Bacillota</taxon>
        <taxon>Clostridia</taxon>
        <taxon>Eubacteriales</taxon>
        <taxon>Eubacteriaceae</taxon>
        <taxon>Eubacterium</taxon>
    </lineage>
</organism>
<comment type="subunit">
    <text evidence="3 10">Homodimer.</text>
</comment>
<dbReference type="InterPro" id="IPR020826">
    <property type="entry name" value="Transketolase_BS"/>
</dbReference>
<sequence length="618" mass="67994">MSVLDKVNSPRDLKQLTDDELNRLCAEIRRMMIDTVSKTGGHLASNLGVVELTVALHKVFNSPVDQIVFDVGHQCYTHKILTGRKDRFGTLRTENGISGFTRPNESEHDIFSSGHSSVSVSEAIGLAKAKQIKNEKGKVVAVIGDGALTGGLAYEALNNCASDNHSNLIVILNDNKMSISQNVGSMAKHLTQVRISKKYSTFKSGVTKALCRLPRIGKQINRFLTAFNGYLRKKIYHKATFFEDLGFRYYGPIDGHDIDALVAVLETAKAHNHSVLVHVNTIKGKGYNPAEKNPTQFHGVGQFDIETGEPKASGETFSSAFGKVVCDLAAKDSRICCITAAMAQGTGLADFAKKYPKRFFDVGIAEQHAVTFASGLAKNGMIPVFAVYSTFLQRSYDQLIHDVAMQDLKIIFGIDRAGFVGEDGESHQGVFDTSYLNSVPGLTVYAPSDYEELALMFVKGIYRDSGAVAVRYPRGKAGVMPENYEYNKQDAVVFGDIAAENCIVTYGREFSECYRAFELLDNTFILKLNKIKPLTPETALLVKNAKNVFFFEEAVKTGGIGESFAALLEENGIHVHYSHTAIDDEFVKQASVASQLRKYKLDTNGVLEVIKREQENKA</sequence>
<evidence type="ECO:0000256" key="1">
    <source>
        <dbReference type="ARBA" id="ARBA00004980"/>
    </source>
</evidence>
<evidence type="ECO:0000256" key="9">
    <source>
        <dbReference type="ARBA" id="ARBA00023229"/>
    </source>
</evidence>
<proteinExistence type="inferred from homology"/>
<dbReference type="InterPro" id="IPR033248">
    <property type="entry name" value="Transketolase_C"/>
</dbReference>
<dbReference type="InterPro" id="IPR049557">
    <property type="entry name" value="Transketolase_CS"/>
</dbReference>
<dbReference type="Pfam" id="PF13292">
    <property type="entry name" value="DXP_synthase_N"/>
    <property type="match status" value="1"/>
</dbReference>
<comment type="caution">
    <text evidence="12">The sequence shown here is derived from an EMBL/GenBank/DDBJ whole genome shotgun (WGS) entry which is preliminary data.</text>
</comment>
<comment type="cofactor">
    <cofactor evidence="10">
        <name>Mg(2+)</name>
        <dbReference type="ChEBI" id="CHEBI:18420"/>
    </cofactor>
    <text evidence="10">Binds 1 Mg(2+) ion per subunit.</text>
</comment>
<evidence type="ECO:0000256" key="4">
    <source>
        <dbReference type="ARBA" id="ARBA00022679"/>
    </source>
</evidence>
<dbReference type="Gene3D" id="3.40.50.920">
    <property type="match status" value="1"/>
</dbReference>
<dbReference type="AlphaFoldDB" id="A0A9D1UG53"/>
<dbReference type="CDD" id="cd02007">
    <property type="entry name" value="TPP_DXS"/>
    <property type="match status" value="1"/>
</dbReference>
<name>A0A9D1UG53_9FIRM</name>
<keyword evidence="4 10" id="KW-0808">Transferase</keyword>
<evidence type="ECO:0000256" key="8">
    <source>
        <dbReference type="ARBA" id="ARBA00023052"/>
    </source>
</evidence>
<feature type="binding site" evidence="10">
    <location>
        <position position="145"/>
    </location>
    <ligand>
        <name>Mg(2+)</name>
        <dbReference type="ChEBI" id="CHEBI:18420"/>
    </ligand>
</feature>
<dbReference type="CDD" id="cd07033">
    <property type="entry name" value="TPP_PYR_DXS_TK_like"/>
    <property type="match status" value="1"/>
</dbReference>
<comment type="cofactor">
    <cofactor evidence="10">
        <name>thiamine diphosphate</name>
        <dbReference type="ChEBI" id="CHEBI:58937"/>
    </cofactor>
    <text evidence="10">Binds 1 thiamine pyrophosphate per subunit.</text>
</comment>
<feature type="binding site" evidence="10">
    <location>
        <begin position="146"/>
        <end position="147"/>
    </location>
    <ligand>
        <name>thiamine diphosphate</name>
        <dbReference type="ChEBI" id="CHEBI:58937"/>
    </ligand>
</feature>
<keyword evidence="9 10" id="KW-0414">Isoprene biosynthesis</keyword>
<feature type="domain" description="Transketolase-like pyrimidine-binding" evidence="11">
    <location>
        <begin position="315"/>
        <end position="479"/>
    </location>
</feature>
<comment type="catalytic activity">
    <reaction evidence="10">
        <text>D-glyceraldehyde 3-phosphate + pyruvate + H(+) = 1-deoxy-D-xylulose 5-phosphate + CO2</text>
        <dbReference type="Rhea" id="RHEA:12605"/>
        <dbReference type="ChEBI" id="CHEBI:15361"/>
        <dbReference type="ChEBI" id="CHEBI:15378"/>
        <dbReference type="ChEBI" id="CHEBI:16526"/>
        <dbReference type="ChEBI" id="CHEBI:57792"/>
        <dbReference type="ChEBI" id="CHEBI:59776"/>
        <dbReference type="EC" id="2.2.1.7"/>
    </reaction>
</comment>
<dbReference type="GO" id="GO:0009228">
    <property type="term" value="P:thiamine biosynthetic process"/>
    <property type="evidence" value="ECO:0007669"/>
    <property type="project" value="UniProtKB-UniRule"/>
</dbReference>
<evidence type="ECO:0000313" key="12">
    <source>
        <dbReference type="EMBL" id="HIW85351.1"/>
    </source>
</evidence>
<feature type="binding site" evidence="10">
    <location>
        <begin position="114"/>
        <end position="116"/>
    </location>
    <ligand>
        <name>thiamine diphosphate</name>
        <dbReference type="ChEBI" id="CHEBI:58937"/>
    </ligand>
</feature>
<evidence type="ECO:0000256" key="3">
    <source>
        <dbReference type="ARBA" id="ARBA00011738"/>
    </source>
</evidence>
<evidence type="ECO:0000256" key="2">
    <source>
        <dbReference type="ARBA" id="ARBA00011081"/>
    </source>
</evidence>
<comment type="pathway">
    <text evidence="1 10">Metabolic intermediate biosynthesis; 1-deoxy-D-xylulose 5-phosphate biosynthesis; 1-deoxy-D-xylulose 5-phosphate from D-glyceraldehyde 3-phosphate and pyruvate: step 1/1.</text>
</comment>
<keyword evidence="6 10" id="KW-0460">Magnesium</keyword>
<keyword evidence="8 10" id="KW-0786">Thiamine pyrophosphate</keyword>
<dbReference type="Pfam" id="PF02779">
    <property type="entry name" value="Transket_pyr"/>
    <property type="match status" value="1"/>
</dbReference>
<feature type="binding site" evidence="10">
    <location>
        <position position="366"/>
    </location>
    <ligand>
        <name>thiamine diphosphate</name>
        <dbReference type="ChEBI" id="CHEBI:58937"/>
    </ligand>
</feature>
<feature type="binding site" evidence="10">
    <location>
        <position position="287"/>
    </location>
    <ligand>
        <name>thiamine diphosphate</name>
        <dbReference type="ChEBI" id="CHEBI:58937"/>
    </ligand>
</feature>
<dbReference type="EC" id="2.2.1.7" evidence="10"/>
<dbReference type="GO" id="GO:0008661">
    <property type="term" value="F:1-deoxy-D-xylulose-5-phosphate synthase activity"/>
    <property type="evidence" value="ECO:0007669"/>
    <property type="project" value="UniProtKB-UniRule"/>
</dbReference>
<dbReference type="HAMAP" id="MF_00315">
    <property type="entry name" value="DXP_synth"/>
    <property type="match status" value="1"/>
</dbReference>
<dbReference type="NCBIfam" id="NF003933">
    <property type="entry name" value="PRK05444.2-2"/>
    <property type="match status" value="1"/>
</dbReference>
<feature type="binding site" evidence="10">
    <location>
        <position position="73"/>
    </location>
    <ligand>
        <name>thiamine diphosphate</name>
        <dbReference type="ChEBI" id="CHEBI:58937"/>
    </ligand>
</feature>
<dbReference type="PROSITE" id="PS00801">
    <property type="entry name" value="TRANSKETOLASE_1"/>
    <property type="match status" value="1"/>
</dbReference>
<comment type="function">
    <text evidence="10">Catalyzes the acyloin condensation reaction between C atoms 2 and 3 of pyruvate and glyceraldehyde 3-phosphate to yield 1-deoxy-D-xylulose-5-phosphate (DXP).</text>
</comment>
<feature type="binding site" evidence="10">
    <location>
        <position position="175"/>
    </location>
    <ligand>
        <name>Mg(2+)</name>
        <dbReference type="ChEBI" id="CHEBI:18420"/>
    </ligand>
</feature>
<dbReference type="InterPro" id="IPR029061">
    <property type="entry name" value="THDP-binding"/>
</dbReference>
<evidence type="ECO:0000259" key="11">
    <source>
        <dbReference type="SMART" id="SM00861"/>
    </source>
</evidence>
<dbReference type="GO" id="GO:0016114">
    <property type="term" value="P:terpenoid biosynthetic process"/>
    <property type="evidence" value="ECO:0007669"/>
    <property type="project" value="UniProtKB-UniRule"/>
</dbReference>
<dbReference type="Gene3D" id="3.40.50.970">
    <property type="match status" value="2"/>
</dbReference>
<keyword evidence="7 10" id="KW-0784">Thiamine biosynthesis</keyword>
<dbReference type="GO" id="GO:0019288">
    <property type="term" value="P:isopentenyl diphosphate biosynthetic process, methylerythritol 4-phosphate pathway"/>
    <property type="evidence" value="ECO:0007669"/>
    <property type="project" value="TreeGrafter"/>
</dbReference>
<dbReference type="Pfam" id="PF02780">
    <property type="entry name" value="Transketolase_C"/>
    <property type="match status" value="1"/>
</dbReference>
<dbReference type="NCBIfam" id="TIGR00204">
    <property type="entry name" value="dxs"/>
    <property type="match status" value="1"/>
</dbReference>